<evidence type="ECO:0000313" key="1">
    <source>
        <dbReference type="EMBL" id="KAF1803092.1"/>
    </source>
</evidence>
<dbReference type="GO" id="GO:0042149">
    <property type="term" value="P:cellular response to glucose starvation"/>
    <property type="evidence" value="ECO:0007669"/>
    <property type="project" value="TreeGrafter"/>
</dbReference>
<dbReference type="GO" id="GO:0005773">
    <property type="term" value="C:vacuole"/>
    <property type="evidence" value="ECO:0007669"/>
    <property type="project" value="GOC"/>
</dbReference>
<name>A0A8H4BKN4_MUCCL</name>
<evidence type="ECO:0000313" key="2">
    <source>
        <dbReference type="Proteomes" id="UP000469890"/>
    </source>
</evidence>
<accession>A0A8H4BKN4</accession>
<dbReference type="PANTHER" id="PTHR28051">
    <property type="entry name" value="PROTEIN MTL1-RELATED"/>
    <property type="match status" value="1"/>
</dbReference>
<gene>
    <name evidence="1" type="ORF">FB192DRAFT_1366351</name>
</gene>
<protein>
    <submittedName>
        <fullName evidence="1">Uncharacterized protein</fullName>
    </submittedName>
</protein>
<dbReference type="AlphaFoldDB" id="A0A8H4BKN4"/>
<proteinExistence type="predicted"/>
<organism evidence="1 2">
    <name type="scientific">Mucor circinelloides f. lusitanicus</name>
    <name type="common">Mucor racemosus var. lusitanicus</name>
    <dbReference type="NCBI Taxonomy" id="29924"/>
    <lineage>
        <taxon>Eukaryota</taxon>
        <taxon>Fungi</taxon>
        <taxon>Fungi incertae sedis</taxon>
        <taxon>Mucoromycota</taxon>
        <taxon>Mucoromycotina</taxon>
        <taxon>Mucoromycetes</taxon>
        <taxon>Mucorales</taxon>
        <taxon>Mucorineae</taxon>
        <taxon>Mucoraceae</taxon>
        <taxon>Mucor</taxon>
    </lineage>
</organism>
<dbReference type="Proteomes" id="UP000469890">
    <property type="component" value="Unassembled WGS sequence"/>
</dbReference>
<dbReference type="GO" id="GO:0007039">
    <property type="term" value="P:protein catabolic process in the vacuole"/>
    <property type="evidence" value="ECO:0007669"/>
    <property type="project" value="TreeGrafter"/>
</dbReference>
<comment type="caution">
    <text evidence="1">The sequence shown here is derived from an EMBL/GenBank/DDBJ whole genome shotgun (WGS) entry which is preliminary data.</text>
</comment>
<dbReference type="EMBL" id="JAAECE010000003">
    <property type="protein sequence ID" value="KAF1803092.1"/>
    <property type="molecule type" value="Genomic_DNA"/>
</dbReference>
<reference evidence="1 2" key="1">
    <citation type="submission" date="2019-09" db="EMBL/GenBank/DDBJ databases">
        <authorList>
            <consortium name="DOE Joint Genome Institute"/>
            <person name="Mondo S.J."/>
            <person name="Navarro-Mendoza M.I."/>
            <person name="Perez-Arques C."/>
            <person name="Panchal S."/>
            <person name="Nicolas F.E."/>
            <person name="Ganguly P."/>
            <person name="Pangilinan J."/>
            <person name="Grigoriev I."/>
            <person name="Heitman J."/>
            <person name="Sanya K."/>
            <person name="Garre V."/>
        </authorList>
    </citation>
    <scope>NUCLEOTIDE SEQUENCE [LARGE SCALE GENOMIC DNA]</scope>
    <source>
        <strain evidence="1 2">MU402</strain>
    </source>
</reference>
<dbReference type="InterPro" id="IPR052292">
    <property type="entry name" value="Glucose_repression_reg"/>
</dbReference>
<sequence length="327" mass="37741">MKACVCVDYLSHEWSSTDLIQAYRELQRQKSKTQFTLITKQHTGTAKELKKLSIELNKQIRYQNAIWRQMARSCTQRLSHSNQMIHPSTVNWQKESDVTWLYGPLYMPPDEPAASSDKETNTHPSLSFNTNFYSANKTLNSLKPVLKKNTSTSSILLQKDYWRINDRHWSKCVSESGKQSVRFNPDITEVKFLPETPVKESFKTCYFSLDSDGEEEDDDQEADDELWKVVLQVGSYIKSVLFSSLFGGFYQKRQQQHTTVAKASKDTQVVQFCMSIVSFTAWLMYQSFITIIMRTFGVKTKSTPATSTINLKPIHILDRKNNNSVHI</sequence>
<dbReference type="PANTHER" id="PTHR28051:SF1">
    <property type="entry name" value="PROTEIN MTL1-RELATED"/>
    <property type="match status" value="1"/>
</dbReference>